<protein>
    <submittedName>
        <fullName evidence="1">Uncharacterized protein</fullName>
    </submittedName>
</protein>
<proteinExistence type="predicted"/>
<dbReference type="EMBL" id="GBRH01248399">
    <property type="protein sequence ID" value="JAD49496.1"/>
    <property type="molecule type" value="Transcribed_RNA"/>
</dbReference>
<reference evidence="1" key="2">
    <citation type="journal article" date="2015" name="Data Brief">
        <title>Shoot transcriptome of the giant reed, Arundo donax.</title>
        <authorList>
            <person name="Barrero R.A."/>
            <person name="Guerrero F.D."/>
            <person name="Moolhuijzen P."/>
            <person name="Goolsby J.A."/>
            <person name="Tidwell J."/>
            <person name="Bellgard S.E."/>
            <person name="Bellgard M.I."/>
        </authorList>
    </citation>
    <scope>NUCLEOTIDE SEQUENCE</scope>
    <source>
        <tissue evidence="1">Shoot tissue taken approximately 20 cm above the soil surface</tissue>
    </source>
</reference>
<sequence>MPQQLVTIVTRNLGIGRGMGSRVTGQHLKKSVVQRGYTSSGRGI</sequence>
<organism evidence="1">
    <name type="scientific">Arundo donax</name>
    <name type="common">Giant reed</name>
    <name type="synonym">Donax arundinaceus</name>
    <dbReference type="NCBI Taxonomy" id="35708"/>
    <lineage>
        <taxon>Eukaryota</taxon>
        <taxon>Viridiplantae</taxon>
        <taxon>Streptophyta</taxon>
        <taxon>Embryophyta</taxon>
        <taxon>Tracheophyta</taxon>
        <taxon>Spermatophyta</taxon>
        <taxon>Magnoliopsida</taxon>
        <taxon>Liliopsida</taxon>
        <taxon>Poales</taxon>
        <taxon>Poaceae</taxon>
        <taxon>PACMAD clade</taxon>
        <taxon>Arundinoideae</taxon>
        <taxon>Arundineae</taxon>
        <taxon>Arundo</taxon>
    </lineage>
</organism>
<evidence type="ECO:0000313" key="1">
    <source>
        <dbReference type="EMBL" id="JAD49496.1"/>
    </source>
</evidence>
<reference evidence="1" key="1">
    <citation type="submission" date="2014-09" db="EMBL/GenBank/DDBJ databases">
        <authorList>
            <person name="Magalhaes I.L.F."/>
            <person name="Oliveira U."/>
            <person name="Santos F.R."/>
            <person name="Vidigal T.H.D.A."/>
            <person name="Brescovit A.D."/>
            <person name="Santos A.J."/>
        </authorList>
    </citation>
    <scope>NUCLEOTIDE SEQUENCE</scope>
    <source>
        <tissue evidence="1">Shoot tissue taken approximately 20 cm above the soil surface</tissue>
    </source>
</reference>
<accession>A0A0A9AEE0</accession>
<name>A0A0A9AEE0_ARUDO</name>
<dbReference type="AlphaFoldDB" id="A0A0A9AEE0"/>